<feature type="region of interest" description="Disordered" evidence="3">
    <location>
        <begin position="1"/>
        <end position="24"/>
    </location>
</feature>
<evidence type="ECO:0000256" key="3">
    <source>
        <dbReference type="SAM" id="MobiDB-lite"/>
    </source>
</evidence>
<dbReference type="SUPFAM" id="SSF109604">
    <property type="entry name" value="HD-domain/PDEase-like"/>
    <property type="match status" value="2"/>
</dbReference>
<dbReference type="GO" id="GO:0046872">
    <property type="term" value="F:metal ion binding"/>
    <property type="evidence" value="ECO:0007669"/>
    <property type="project" value="UniProtKB-KW"/>
</dbReference>
<comment type="caution">
    <text evidence="5">The sequence shown here is derived from an EMBL/GenBank/DDBJ whole genome shotgun (WGS) entry which is preliminary data.</text>
</comment>
<dbReference type="SMART" id="SM00471">
    <property type="entry name" value="HDc"/>
    <property type="match status" value="1"/>
</dbReference>
<dbReference type="EMBL" id="BEYU01000114">
    <property type="protein sequence ID" value="GBG32063.1"/>
    <property type="molecule type" value="Genomic_DNA"/>
</dbReference>
<keyword evidence="2" id="KW-0378">Hydrolase</keyword>
<evidence type="ECO:0000313" key="6">
    <source>
        <dbReference type="Proteomes" id="UP000241890"/>
    </source>
</evidence>
<gene>
    <name evidence="5" type="ORF">FCC1311_082882</name>
</gene>
<dbReference type="GO" id="GO:0004114">
    <property type="term" value="F:3',5'-cyclic-nucleotide phosphodiesterase activity"/>
    <property type="evidence" value="ECO:0007669"/>
    <property type="project" value="InterPro"/>
</dbReference>
<dbReference type="PROSITE" id="PS51845">
    <property type="entry name" value="PDEASE_I_2"/>
    <property type="match status" value="1"/>
</dbReference>
<dbReference type="InterPro" id="IPR002073">
    <property type="entry name" value="PDEase_catalytic_dom"/>
</dbReference>
<dbReference type="PANTHER" id="PTHR11347">
    <property type="entry name" value="CYCLIC NUCLEOTIDE PHOSPHODIESTERASE"/>
    <property type="match status" value="1"/>
</dbReference>
<keyword evidence="1" id="KW-0479">Metal-binding</keyword>
<accession>A0A2R5GTU6</accession>
<reference evidence="5 6" key="1">
    <citation type="submission" date="2017-12" db="EMBL/GenBank/DDBJ databases">
        <title>Sequencing, de novo assembly and annotation of complete genome of a new Thraustochytrid species, strain FCC1311.</title>
        <authorList>
            <person name="Sedici K."/>
            <person name="Godart F."/>
            <person name="Aiese Cigliano R."/>
            <person name="Sanseverino W."/>
            <person name="Barakat M."/>
            <person name="Ortet P."/>
            <person name="Marechal E."/>
            <person name="Cagnac O."/>
            <person name="Amato A."/>
        </authorList>
    </citation>
    <scope>NUCLEOTIDE SEQUENCE [LARGE SCALE GENOMIC DNA]</scope>
</reference>
<dbReference type="OrthoDB" id="189220at2759"/>
<evidence type="ECO:0000259" key="4">
    <source>
        <dbReference type="PROSITE" id="PS51845"/>
    </source>
</evidence>
<protein>
    <submittedName>
        <fullName evidence="5">cAMP-specific 3',5'-cyclic phosphodiesterase</fullName>
    </submittedName>
</protein>
<dbReference type="InterPro" id="IPR003607">
    <property type="entry name" value="HD/PDEase_dom"/>
</dbReference>
<dbReference type="AlphaFoldDB" id="A0A2R5GTU6"/>
<dbReference type="InterPro" id="IPR036971">
    <property type="entry name" value="PDEase_catalytic_dom_sf"/>
</dbReference>
<dbReference type="InParanoid" id="A0A2R5GTU6"/>
<evidence type="ECO:0000256" key="1">
    <source>
        <dbReference type="ARBA" id="ARBA00022723"/>
    </source>
</evidence>
<dbReference type="Gene3D" id="1.10.1300.10">
    <property type="entry name" value="3'5'-cyclic nucleotide phosphodiesterase, catalytic domain"/>
    <property type="match status" value="2"/>
</dbReference>
<organism evidence="5 6">
    <name type="scientific">Hondaea fermentalgiana</name>
    <dbReference type="NCBI Taxonomy" id="2315210"/>
    <lineage>
        <taxon>Eukaryota</taxon>
        <taxon>Sar</taxon>
        <taxon>Stramenopiles</taxon>
        <taxon>Bigyra</taxon>
        <taxon>Labyrinthulomycetes</taxon>
        <taxon>Thraustochytrida</taxon>
        <taxon>Thraustochytriidae</taxon>
        <taxon>Hondaea</taxon>
    </lineage>
</organism>
<proteinExistence type="predicted"/>
<feature type="domain" description="PDEase" evidence="4">
    <location>
        <begin position="11"/>
        <end position="442"/>
    </location>
</feature>
<keyword evidence="6" id="KW-1185">Reference proteome</keyword>
<dbReference type="Proteomes" id="UP000241890">
    <property type="component" value="Unassembled WGS sequence"/>
</dbReference>
<sequence length="547" mass="59345">MTSSENHVSASVEEDKSQGAATKPDSVYTDNIAAFIAESLHFDHVIYDSLAIPTETLVFSFSRALYDAAVCRQGLQDEITLADIECFVRCTSRFYKDQNPFHNFHHACSVTQAVYCLVSKLSIFSPRERLLLCLIALCHDAGHLGLSNRYLAQRFGNEVASTSPSASTPSASSSSQQTAAPGAAVACEAKKSSDLPAEVEEEKFVAGNISNNSIVDDAASADGEDDEDGKAAVAAAKACLRNPISDPREVVSRNGTMSTMEKHHVKIAHKIFRHHPALLRAVSKMPSGHDPRTEASAQEVSAYVLVTILCTDLAVHDTLLSDLARVDEGETSLRSKLRLAALIMHCADLSNPSRPFEVNYEWSIRLDEERRLLEESGESSAPNEPPSVSKFARGEVGFIQRFIEPSWVQFAETNAETRAAATPWLNALRANVAEWKRLAEINDDIASRPASERRRRSISSLGNSTASFGSELDDLASADSSDSKHGDVTCACAENPGACTCADTRALQLACTRSFIMQTPATQICCTILERECDRAPKEVVPSSQTA</sequence>
<evidence type="ECO:0000313" key="5">
    <source>
        <dbReference type="EMBL" id="GBG32063.1"/>
    </source>
</evidence>
<dbReference type="GO" id="GO:0007165">
    <property type="term" value="P:signal transduction"/>
    <property type="evidence" value="ECO:0007669"/>
    <property type="project" value="InterPro"/>
</dbReference>
<dbReference type="Pfam" id="PF00233">
    <property type="entry name" value="PDEase_I"/>
    <property type="match status" value="2"/>
</dbReference>
<evidence type="ECO:0000256" key="2">
    <source>
        <dbReference type="ARBA" id="ARBA00022801"/>
    </source>
</evidence>
<dbReference type="CDD" id="cd00077">
    <property type="entry name" value="HDc"/>
    <property type="match status" value="1"/>
</dbReference>
<feature type="region of interest" description="Disordered" evidence="3">
    <location>
        <begin position="162"/>
        <end position="183"/>
    </location>
</feature>
<name>A0A2R5GTU6_9STRA</name>